<evidence type="ECO:0000313" key="3">
    <source>
        <dbReference type="EMBL" id="RVX67700.1"/>
    </source>
</evidence>
<keyword evidence="1" id="KW-0378">Hydrolase</keyword>
<dbReference type="PANTHER" id="PTHR48081">
    <property type="entry name" value="AB HYDROLASE SUPERFAMILY PROTEIN C4A8.06C"/>
    <property type="match status" value="1"/>
</dbReference>
<dbReference type="Proteomes" id="UP000288859">
    <property type="component" value="Unassembled WGS sequence"/>
</dbReference>
<name>A0A438MXN3_EXOME</name>
<dbReference type="SUPFAM" id="SSF53474">
    <property type="entry name" value="alpha/beta-Hydrolases"/>
    <property type="match status" value="1"/>
</dbReference>
<evidence type="ECO:0000313" key="4">
    <source>
        <dbReference type="Proteomes" id="UP000288859"/>
    </source>
</evidence>
<protein>
    <recommendedName>
        <fullName evidence="2">Alpha/beta hydrolase fold-3 domain-containing protein</fullName>
    </recommendedName>
</protein>
<dbReference type="EMBL" id="NAJM01000045">
    <property type="protein sequence ID" value="RVX67700.1"/>
    <property type="molecule type" value="Genomic_DNA"/>
</dbReference>
<dbReference type="AlphaFoldDB" id="A0A438MXN3"/>
<evidence type="ECO:0000256" key="1">
    <source>
        <dbReference type="ARBA" id="ARBA00022801"/>
    </source>
</evidence>
<dbReference type="InterPro" id="IPR029058">
    <property type="entry name" value="AB_hydrolase_fold"/>
</dbReference>
<dbReference type="PANTHER" id="PTHR48081:SF3">
    <property type="entry name" value="ALPHA_BETA HYDROLASE FOLD-3 DOMAIN-CONTAINING PROTEIN"/>
    <property type="match status" value="1"/>
</dbReference>
<evidence type="ECO:0000259" key="2">
    <source>
        <dbReference type="Pfam" id="PF07859"/>
    </source>
</evidence>
<proteinExistence type="predicted"/>
<gene>
    <name evidence="3" type="ORF">B0A52_07823</name>
</gene>
<accession>A0A438MXN3</accession>
<dbReference type="Gene3D" id="3.40.50.1820">
    <property type="entry name" value="alpha/beta hydrolase"/>
    <property type="match status" value="1"/>
</dbReference>
<dbReference type="Pfam" id="PF07859">
    <property type="entry name" value="Abhydrolase_3"/>
    <property type="match status" value="1"/>
</dbReference>
<dbReference type="InterPro" id="IPR050300">
    <property type="entry name" value="GDXG_lipolytic_enzyme"/>
</dbReference>
<feature type="domain" description="Alpha/beta hydrolase fold-3" evidence="2">
    <location>
        <begin position="44"/>
        <end position="153"/>
    </location>
</feature>
<sequence length="345" mass="38072">MAKDIQGYAGYTNKLIPFKRVQGLELSVDVLYPADSPSSPRPVVIHYHGGFLVFGDRYMFFPEWLAQACVNRGWIFVTPDYRLIPETTAHDSVQDAVDLYQWVLEVLPSHIGMTFGPVFMAGSSAGGYLALTTSVFVEKKPAATFCLYGMLDMINKHYLIKGSNIFNLPVFDTSPIRDVLRTIRDKPVLSSYAYPENSAQDPRLKIISSLHIDALFPDYMTGVPGLSEKVAKEGVEAIPLEHRKLFPLTFGRLDDLPPVLIVHGQNDSAVPVALSKLAAEKLQAAGVEVHAEFPDVAQHGYDRAAGRRLESEVEGELGGADFESLRKSLRVLDEIVARSSTTTTT</sequence>
<dbReference type="InterPro" id="IPR013094">
    <property type="entry name" value="AB_hydrolase_3"/>
</dbReference>
<comment type="caution">
    <text evidence="3">The sequence shown here is derived from an EMBL/GenBank/DDBJ whole genome shotgun (WGS) entry which is preliminary data.</text>
</comment>
<reference evidence="3 4" key="1">
    <citation type="submission" date="2017-03" db="EMBL/GenBank/DDBJ databases">
        <title>Genomes of endolithic fungi from Antarctica.</title>
        <authorList>
            <person name="Coleine C."/>
            <person name="Masonjones S."/>
            <person name="Stajich J.E."/>
        </authorList>
    </citation>
    <scope>NUCLEOTIDE SEQUENCE [LARGE SCALE GENOMIC DNA]</scope>
    <source>
        <strain evidence="3 4">CCFEE 6314</strain>
    </source>
</reference>
<dbReference type="GO" id="GO:0016787">
    <property type="term" value="F:hydrolase activity"/>
    <property type="evidence" value="ECO:0007669"/>
    <property type="project" value="UniProtKB-KW"/>
</dbReference>
<organism evidence="3 4">
    <name type="scientific">Exophiala mesophila</name>
    <name type="common">Black yeast-like fungus</name>
    <dbReference type="NCBI Taxonomy" id="212818"/>
    <lineage>
        <taxon>Eukaryota</taxon>
        <taxon>Fungi</taxon>
        <taxon>Dikarya</taxon>
        <taxon>Ascomycota</taxon>
        <taxon>Pezizomycotina</taxon>
        <taxon>Eurotiomycetes</taxon>
        <taxon>Chaetothyriomycetidae</taxon>
        <taxon>Chaetothyriales</taxon>
        <taxon>Herpotrichiellaceae</taxon>
        <taxon>Exophiala</taxon>
    </lineage>
</organism>
<dbReference type="OrthoDB" id="19653at2759"/>